<dbReference type="Gramene" id="PRQ20321">
    <property type="protein sequence ID" value="PRQ20321"/>
    <property type="gene ID" value="RchiOBHm_Chr7g0226921"/>
</dbReference>
<protein>
    <submittedName>
        <fullName evidence="8">Putative PRP1 splicing factor, tetratricopeptide-like helical domain-containing protein</fullName>
    </submittedName>
</protein>
<dbReference type="STRING" id="74649.A0A2P6PEH1"/>
<dbReference type="GO" id="GO:0071013">
    <property type="term" value="C:catalytic step 2 spliceosome"/>
    <property type="evidence" value="ECO:0007669"/>
    <property type="project" value="TreeGrafter"/>
</dbReference>
<dbReference type="InterPro" id="IPR003107">
    <property type="entry name" value="HAT"/>
</dbReference>
<dbReference type="PROSITE" id="PS50053">
    <property type="entry name" value="UBIQUITIN_2"/>
    <property type="match status" value="1"/>
</dbReference>
<dbReference type="SUPFAM" id="SSF54236">
    <property type="entry name" value="Ubiquitin-like"/>
    <property type="match status" value="1"/>
</dbReference>
<dbReference type="InterPro" id="IPR000626">
    <property type="entry name" value="Ubiquitin-like_dom"/>
</dbReference>
<evidence type="ECO:0000256" key="2">
    <source>
        <dbReference type="ARBA" id="ARBA00022664"/>
    </source>
</evidence>
<keyword evidence="9" id="KW-1185">Reference proteome</keyword>
<dbReference type="FunFam" id="1.25.40.10:FF:000256">
    <property type="entry name" value="Probable pre-mRNA splicing factor prp1"/>
    <property type="match status" value="1"/>
</dbReference>
<keyword evidence="3" id="KW-0677">Repeat</keyword>
<evidence type="ECO:0000313" key="9">
    <source>
        <dbReference type="Proteomes" id="UP000238479"/>
    </source>
</evidence>
<dbReference type="AlphaFoldDB" id="A0A2P6PEH1"/>
<keyword evidence="2" id="KW-0507">mRNA processing</keyword>
<dbReference type="GO" id="GO:2000636">
    <property type="term" value="P:positive regulation of primary miRNA processing"/>
    <property type="evidence" value="ECO:0007669"/>
    <property type="project" value="TreeGrafter"/>
</dbReference>
<dbReference type="PANTHER" id="PTHR11246:SF1">
    <property type="entry name" value="PRE-MRNA-PROCESSING FACTOR 6"/>
    <property type="match status" value="1"/>
</dbReference>
<accession>A0A2P6PEH1</accession>
<gene>
    <name evidence="8" type="ORF">RchiOBHm_Chr7g0226921</name>
</gene>
<dbReference type="GO" id="GO:0080188">
    <property type="term" value="P:gene silencing by siRNA-directed DNA methylation"/>
    <property type="evidence" value="ECO:0007669"/>
    <property type="project" value="TreeGrafter"/>
</dbReference>
<dbReference type="SMART" id="SM00028">
    <property type="entry name" value="TPR"/>
    <property type="match status" value="4"/>
</dbReference>
<dbReference type="Pfam" id="PF13428">
    <property type="entry name" value="TPR_14"/>
    <property type="match status" value="2"/>
</dbReference>
<feature type="compositionally biased region" description="Basic and acidic residues" evidence="6">
    <location>
        <begin position="179"/>
        <end position="208"/>
    </location>
</feature>
<sequence length="984" mass="111709">MVFIATPNHKTLTLNLNPKTTTLLTLKHQIQQTSLMPISHQRLFLSQSLHLSTQNDAALLSDLGIGPLSTLTLHTPFLGGTQPHRYSFLTAKPPPNYVAGLGRGATGFTTRSDIGPARPTPAPIVRENPDDEDKGYDENQKFDEFEGNDMGLFADAEYDEDDDAADAVYAAVDERMDSRRKEMREAKKKEMEEKSNAKNPKKTPEELKRKLRSVSVKEWESLPEMGDYSWKNRKRRKFESFVPVPDTLFEKARLERQHVASVDPMSTDLTALGEGKGTVMKLKLDRLSDSVSGLTSVDPKGYLSGLLSMNMNVSTSSDVSDIKKTRQLYRSVRESKPKDPCGWIAAARLEEMVGKLKEAREIIKKGCHMCPKNEDVWLEACRLVSPSEAKVVVAMGVKQIPNSVDLWMRAVDLEHDKSNKKKVLRKALDQSNENLRCVRLWKAVMDLCHEDDKDMKILLHRAVEVCPLEVQFWVALARSESYEAAKMILNNARVHLPKERAIWVEAAKLEEVRGNVSKVGKIIERGIELLQEQGLVNFRETWMKEAEKVERAGHVAVCQAIIQNSVGVGVEEEDRKRTWLADAEEYMKSGSIETARAIYAHALTVFLTKKSVWRKAAMLEKSHGTKESLDALLRRAVKYLPQVEFFWLMAAKENWLAGDVNAARMILEEASKSLPNSEEIMLAAFKLEFENHEQERARMILDKTRARVDSGRVWMKSAILQRELGNSDEEKKFLEEGLKRFPSFFKLWLMLGQLEERLNHFQKAKAAYESGLKHCSNCIPLWLSLANLEENRNGLSKARAVLTTARKKNSRNPELWIAAVRAELRHGNKREADTLMAKALQEQECPNSGILWAASIGMVPGPQRKTKSLDAYKYCGKEDPHVNAAVAKLFWHERKIDRARAKLNLAVTHAPDIGDFWTLYYKFELQNGTEETRKDVLERCVAAQPKHGEKWQTISKTVENWHQPTEAILKKAVKKDAARAQNQQ</sequence>
<dbReference type="GO" id="GO:0000244">
    <property type="term" value="P:spliceosomal tri-snRNP complex assembly"/>
    <property type="evidence" value="ECO:0007669"/>
    <property type="project" value="TreeGrafter"/>
</dbReference>
<evidence type="ECO:0000313" key="8">
    <source>
        <dbReference type="EMBL" id="PRQ20321.1"/>
    </source>
</evidence>
<dbReference type="InterPro" id="IPR029071">
    <property type="entry name" value="Ubiquitin-like_domsf"/>
</dbReference>
<feature type="region of interest" description="Disordered" evidence="6">
    <location>
        <begin position="179"/>
        <end position="210"/>
    </location>
</feature>
<evidence type="ECO:0000256" key="6">
    <source>
        <dbReference type="SAM" id="MobiDB-lite"/>
    </source>
</evidence>
<dbReference type="OMA" id="VNTERVW"/>
<dbReference type="CDD" id="cd17039">
    <property type="entry name" value="Ubl_ubiquitin_like"/>
    <property type="match status" value="1"/>
</dbReference>
<dbReference type="Gene3D" id="3.10.20.90">
    <property type="entry name" value="Phosphatidylinositol 3-kinase Catalytic Subunit, Chain A, domain 1"/>
    <property type="match status" value="1"/>
</dbReference>
<comment type="caution">
    <text evidence="8">The sequence shown here is derived from an EMBL/GenBank/DDBJ whole genome shotgun (WGS) entry which is preliminary data.</text>
</comment>
<evidence type="ECO:0000256" key="3">
    <source>
        <dbReference type="ARBA" id="ARBA00022737"/>
    </source>
</evidence>
<dbReference type="Proteomes" id="UP000238479">
    <property type="component" value="Chromosome 7"/>
</dbReference>
<keyword evidence="4" id="KW-0508">mRNA splicing</keyword>
<proteinExistence type="predicted"/>
<evidence type="ECO:0000256" key="1">
    <source>
        <dbReference type="ARBA" id="ARBA00004123"/>
    </source>
</evidence>
<organism evidence="8 9">
    <name type="scientific">Rosa chinensis</name>
    <name type="common">China rose</name>
    <dbReference type="NCBI Taxonomy" id="74649"/>
    <lineage>
        <taxon>Eukaryota</taxon>
        <taxon>Viridiplantae</taxon>
        <taxon>Streptophyta</taxon>
        <taxon>Embryophyta</taxon>
        <taxon>Tracheophyta</taxon>
        <taxon>Spermatophyta</taxon>
        <taxon>Magnoliopsida</taxon>
        <taxon>eudicotyledons</taxon>
        <taxon>Gunneridae</taxon>
        <taxon>Pentapetalae</taxon>
        <taxon>rosids</taxon>
        <taxon>fabids</taxon>
        <taxon>Rosales</taxon>
        <taxon>Rosaceae</taxon>
        <taxon>Rosoideae</taxon>
        <taxon>Rosoideae incertae sedis</taxon>
        <taxon>Rosa</taxon>
    </lineage>
</organism>
<evidence type="ECO:0000259" key="7">
    <source>
        <dbReference type="PROSITE" id="PS50053"/>
    </source>
</evidence>
<dbReference type="EMBL" id="PDCK01000045">
    <property type="protein sequence ID" value="PRQ20321.1"/>
    <property type="molecule type" value="Genomic_DNA"/>
</dbReference>
<comment type="subcellular location">
    <subcellularLocation>
        <location evidence="1">Nucleus</location>
    </subcellularLocation>
</comment>
<feature type="domain" description="Ubiquitin-like" evidence="7">
    <location>
        <begin position="20"/>
        <end position="80"/>
    </location>
</feature>
<dbReference type="SUPFAM" id="SSF48452">
    <property type="entry name" value="TPR-like"/>
    <property type="match status" value="3"/>
</dbReference>
<dbReference type="GO" id="GO:0046540">
    <property type="term" value="C:U4/U6 x U5 tri-snRNP complex"/>
    <property type="evidence" value="ECO:0007669"/>
    <property type="project" value="TreeGrafter"/>
</dbReference>
<reference evidence="8 9" key="1">
    <citation type="journal article" date="2018" name="Nat. Genet.">
        <title>The Rosa genome provides new insights in the design of modern roses.</title>
        <authorList>
            <person name="Bendahmane M."/>
        </authorList>
    </citation>
    <scope>NUCLEOTIDE SEQUENCE [LARGE SCALE GENOMIC DNA]</scope>
    <source>
        <strain evidence="9">cv. Old Blush</strain>
    </source>
</reference>
<dbReference type="Gene3D" id="1.25.40.10">
    <property type="entry name" value="Tetratricopeptide repeat domain"/>
    <property type="match status" value="3"/>
</dbReference>
<dbReference type="InterPro" id="IPR019734">
    <property type="entry name" value="TPR_rpt"/>
</dbReference>
<dbReference type="OrthoDB" id="440128at2759"/>
<dbReference type="InterPro" id="IPR010491">
    <property type="entry name" value="PRP1_N"/>
</dbReference>
<feature type="region of interest" description="Disordered" evidence="6">
    <location>
        <begin position="108"/>
        <end position="136"/>
    </location>
</feature>
<evidence type="ECO:0000256" key="5">
    <source>
        <dbReference type="ARBA" id="ARBA00023242"/>
    </source>
</evidence>
<dbReference type="SMART" id="SM00386">
    <property type="entry name" value="HAT"/>
    <property type="match status" value="10"/>
</dbReference>
<dbReference type="InterPro" id="IPR045075">
    <property type="entry name" value="Syf1-like"/>
</dbReference>
<dbReference type="InterPro" id="IPR011990">
    <property type="entry name" value="TPR-like_helical_dom_sf"/>
</dbReference>
<name>A0A2P6PEH1_ROSCH</name>
<dbReference type="PANTHER" id="PTHR11246">
    <property type="entry name" value="PRE-MRNA SPLICING FACTOR"/>
    <property type="match status" value="1"/>
</dbReference>
<dbReference type="Pfam" id="PF06424">
    <property type="entry name" value="PRP1_N"/>
    <property type="match status" value="1"/>
</dbReference>
<keyword evidence="5" id="KW-0539">Nucleus</keyword>
<evidence type="ECO:0000256" key="4">
    <source>
        <dbReference type="ARBA" id="ARBA00023187"/>
    </source>
</evidence>